<dbReference type="PANTHER" id="PTHR34071">
    <property type="entry name" value="5-NITROIMIDAZOLE ANTIBIOTICS RESISTANCE PROTEIN, NIMA-FAMILY-RELATED PROTEIN-RELATED"/>
    <property type="match status" value="1"/>
</dbReference>
<evidence type="ECO:0000256" key="1">
    <source>
        <dbReference type="SAM" id="MobiDB-lite"/>
    </source>
</evidence>
<feature type="region of interest" description="Disordered" evidence="1">
    <location>
        <begin position="92"/>
        <end position="120"/>
    </location>
</feature>
<dbReference type="InterPro" id="IPR012349">
    <property type="entry name" value="Split_barrel_FMN-bd"/>
</dbReference>
<dbReference type="EMBL" id="JH793447">
    <property type="protein sequence ID" value="ELQ40518.1"/>
    <property type="molecule type" value="Genomic_DNA"/>
</dbReference>
<dbReference type="Proteomes" id="UP000011086">
    <property type="component" value="Unassembled WGS sequence"/>
</dbReference>
<protein>
    <recommendedName>
        <fullName evidence="3">Flavin-nucleotide-binding protein</fullName>
    </recommendedName>
</protein>
<dbReference type="InterPro" id="IPR024747">
    <property type="entry name" value="Pyridox_Oxase-rel"/>
</dbReference>
<dbReference type="Gene3D" id="2.30.110.10">
    <property type="entry name" value="Electron Transport, Fmn-binding Protein, Chain A"/>
    <property type="match status" value="1"/>
</dbReference>
<name>A0AA97P220_PYRO3</name>
<gene>
    <name evidence="2" type="ORF">OOU_Y34scaffold00428g3</name>
</gene>
<organism evidence="2">
    <name type="scientific">Pyricularia oryzae (strain Y34)</name>
    <name type="common">Rice blast fungus</name>
    <name type="synonym">Magnaporthe oryzae</name>
    <dbReference type="NCBI Taxonomy" id="1143189"/>
    <lineage>
        <taxon>Eukaryota</taxon>
        <taxon>Fungi</taxon>
        <taxon>Dikarya</taxon>
        <taxon>Ascomycota</taxon>
        <taxon>Pezizomycotina</taxon>
        <taxon>Sordariomycetes</taxon>
        <taxon>Sordariomycetidae</taxon>
        <taxon>Magnaporthales</taxon>
        <taxon>Pyriculariaceae</taxon>
        <taxon>Pyricularia</taxon>
    </lineage>
</organism>
<evidence type="ECO:0000313" key="2">
    <source>
        <dbReference type="EMBL" id="ELQ40518.1"/>
    </source>
</evidence>
<evidence type="ECO:0008006" key="3">
    <source>
        <dbReference type="Google" id="ProtNLM"/>
    </source>
</evidence>
<feature type="compositionally biased region" description="Low complexity" evidence="1">
    <location>
        <begin position="93"/>
        <end position="118"/>
    </location>
</feature>
<proteinExistence type="predicted"/>
<sequence>MPRYELEYPQNALNSVKRHNERGDYSLTTIHTIINSSRILHVSFTDPSSPFPITLPMIGKVGSFARPSSSVADVLDLYLHGYVSMRMANVARSQGNNNNNNNNNNSSSSSSSSSDGSNGRAGVPVCVSAAHVDGLVLALSPFSSSYNYRSAVLFGHAVVVTDEAEKLYAMELITNGVASGRWENSRQPPTAGEIQSTSVLRVKIQSGSAKVRAGEPHEETRDAKDEELVGRVWTGVVPVYEMLGNPLPASANRVAEVPAHLADYVKDSNEFTLERALQAAVEPEKKATR</sequence>
<dbReference type="PANTHER" id="PTHR34071:SF2">
    <property type="entry name" value="FLAVIN-NUCLEOTIDE-BINDING PROTEIN"/>
    <property type="match status" value="1"/>
</dbReference>
<dbReference type="Pfam" id="PF12900">
    <property type="entry name" value="Pyridox_ox_2"/>
    <property type="match status" value="1"/>
</dbReference>
<reference evidence="2" key="1">
    <citation type="journal article" date="2012" name="PLoS Genet.">
        <title>Comparative analysis of the genomes of two field isolates of the rice blast fungus Magnaporthe oryzae.</title>
        <authorList>
            <person name="Xue M."/>
            <person name="Yang J."/>
            <person name="Li Z."/>
            <person name="Hu S."/>
            <person name="Yao N."/>
            <person name="Dean R.A."/>
            <person name="Zhao W."/>
            <person name="Shen M."/>
            <person name="Zhang H."/>
            <person name="Li C."/>
            <person name="Liu L."/>
            <person name="Cao L."/>
            <person name="Xu X."/>
            <person name="Xing Y."/>
            <person name="Hsiang T."/>
            <person name="Zhang Z."/>
            <person name="Xu J.R."/>
            <person name="Peng Y.L."/>
        </authorList>
    </citation>
    <scope>NUCLEOTIDE SEQUENCE</scope>
    <source>
        <strain evidence="2">Y34</strain>
    </source>
</reference>
<accession>A0AA97P220</accession>
<dbReference type="AlphaFoldDB" id="A0AA97P220"/>
<dbReference type="SUPFAM" id="SSF50475">
    <property type="entry name" value="FMN-binding split barrel"/>
    <property type="match status" value="1"/>
</dbReference>